<evidence type="ECO:0000259" key="2">
    <source>
        <dbReference type="Pfam" id="PF00582"/>
    </source>
</evidence>
<name>A0ABU1UNQ1_9ACTN</name>
<dbReference type="Proteomes" id="UP001257739">
    <property type="component" value="Unassembled WGS sequence"/>
</dbReference>
<dbReference type="InterPro" id="IPR014729">
    <property type="entry name" value="Rossmann-like_a/b/a_fold"/>
</dbReference>
<dbReference type="Pfam" id="PF00582">
    <property type="entry name" value="Usp"/>
    <property type="match status" value="1"/>
</dbReference>
<dbReference type="EMBL" id="JAVDWH010000001">
    <property type="protein sequence ID" value="MDR7086797.1"/>
    <property type="molecule type" value="Genomic_DNA"/>
</dbReference>
<dbReference type="RefSeq" id="WP_309969330.1">
    <property type="nucleotide sequence ID" value="NZ_JAVDWH010000001.1"/>
</dbReference>
<dbReference type="PRINTS" id="PR01438">
    <property type="entry name" value="UNVRSLSTRESS"/>
</dbReference>
<protein>
    <submittedName>
        <fullName evidence="3">Nucleotide-binding universal stress UspA family protein</fullName>
    </submittedName>
</protein>
<comment type="similarity">
    <text evidence="1">Belongs to the universal stress protein A family.</text>
</comment>
<evidence type="ECO:0000313" key="4">
    <source>
        <dbReference type="Proteomes" id="UP001257739"/>
    </source>
</evidence>
<gene>
    <name evidence="3" type="ORF">J2X11_001636</name>
</gene>
<dbReference type="Gene3D" id="3.40.50.620">
    <property type="entry name" value="HUPs"/>
    <property type="match status" value="1"/>
</dbReference>
<comment type="caution">
    <text evidence="3">The sequence shown here is derived from an EMBL/GenBank/DDBJ whole genome shotgun (WGS) entry which is preliminary data.</text>
</comment>
<dbReference type="PANTHER" id="PTHR46268:SF6">
    <property type="entry name" value="UNIVERSAL STRESS PROTEIN UP12"/>
    <property type="match status" value="1"/>
</dbReference>
<evidence type="ECO:0000256" key="1">
    <source>
        <dbReference type="ARBA" id="ARBA00008791"/>
    </source>
</evidence>
<reference evidence="3 4" key="1">
    <citation type="submission" date="2023-07" db="EMBL/GenBank/DDBJ databases">
        <title>Sorghum-associated microbial communities from plants grown in Nebraska, USA.</title>
        <authorList>
            <person name="Schachtman D."/>
        </authorList>
    </citation>
    <scope>NUCLEOTIDE SEQUENCE [LARGE SCALE GENOMIC DNA]</scope>
    <source>
        <strain evidence="3 4">BE248</strain>
    </source>
</reference>
<feature type="domain" description="UspA" evidence="2">
    <location>
        <begin position="3"/>
        <end position="128"/>
    </location>
</feature>
<keyword evidence="4" id="KW-1185">Reference proteome</keyword>
<dbReference type="InterPro" id="IPR006015">
    <property type="entry name" value="Universal_stress_UspA"/>
</dbReference>
<proteinExistence type="inferred from homology"/>
<accession>A0ABU1UNQ1</accession>
<organism evidence="3 4">
    <name type="scientific">Aeromicrobium panaciterrae</name>
    <dbReference type="NCBI Taxonomy" id="363861"/>
    <lineage>
        <taxon>Bacteria</taxon>
        <taxon>Bacillati</taxon>
        <taxon>Actinomycetota</taxon>
        <taxon>Actinomycetes</taxon>
        <taxon>Propionibacteriales</taxon>
        <taxon>Nocardioidaceae</taxon>
        <taxon>Aeromicrobium</taxon>
    </lineage>
</organism>
<sequence length="137" mass="14450">MSVVVGYRSDEYGEAALEHGVARANATDDTLTVVNVSRDADLDAPGFLRGFELEQLRQRLHELVGSKVSIQQPVGADTAAQILKVVEDTSASLLVIGLRPRSPVGKFLMGSTAQQLLLDSSVPVLAVKPGQVAAAVL</sequence>
<evidence type="ECO:0000313" key="3">
    <source>
        <dbReference type="EMBL" id="MDR7086797.1"/>
    </source>
</evidence>
<dbReference type="PANTHER" id="PTHR46268">
    <property type="entry name" value="STRESS RESPONSE PROTEIN NHAX"/>
    <property type="match status" value="1"/>
</dbReference>
<dbReference type="SUPFAM" id="SSF52402">
    <property type="entry name" value="Adenine nucleotide alpha hydrolases-like"/>
    <property type="match status" value="1"/>
</dbReference>
<dbReference type="InterPro" id="IPR006016">
    <property type="entry name" value="UspA"/>
</dbReference>
<dbReference type="CDD" id="cd00293">
    <property type="entry name" value="USP-like"/>
    <property type="match status" value="1"/>
</dbReference>